<evidence type="ECO:0000259" key="9">
    <source>
        <dbReference type="PROSITE" id="PS50048"/>
    </source>
</evidence>
<name>A0A0D1Y6I9_9EURO</name>
<dbReference type="PROSITE" id="PS00463">
    <property type="entry name" value="ZN2_CY6_FUNGAL_1"/>
    <property type="match status" value="1"/>
</dbReference>
<dbReference type="InterPro" id="IPR036236">
    <property type="entry name" value="Znf_C2H2_sf"/>
</dbReference>
<protein>
    <submittedName>
        <fullName evidence="11">Uncharacterized protein</fullName>
    </submittedName>
</protein>
<evidence type="ECO:0000256" key="8">
    <source>
        <dbReference type="PROSITE-ProRule" id="PRU00042"/>
    </source>
</evidence>
<organism evidence="11 12">
    <name type="scientific">Exophiala sideris</name>
    <dbReference type="NCBI Taxonomy" id="1016849"/>
    <lineage>
        <taxon>Eukaryota</taxon>
        <taxon>Fungi</taxon>
        <taxon>Dikarya</taxon>
        <taxon>Ascomycota</taxon>
        <taxon>Pezizomycotina</taxon>
        <taxon>Eurotiomycetes</taxon>
        <taxon>Chaetothyriomycetidae</taxon>
        <taxon>Chaetothyriales</taxon>
        <taxon>Herpotrichiellaceae</taxon>
        <taxon>Exophiala</taxon>
    </lineage>
</organism>
<evidence type="ECO:0000256" key="4">
    <source>
        <dbReference type="ARBA" id="ARBA00023015"/>
    </source>
</evidence>
<keyword evidence="1" id="KW-0479">Metal-binding</keyword>
<accession>A0A0D1Y6I9</accession>
<dbReference type="CDD" id="cd00067">
    <property type="entry name" value="GAL4"/>
    <property type="match status" value="1"/>
</dbReference>
<dbReference type="SUPFAM" id="SSF57667">
    <property type="entry name" value="beta-beta-alpha zinc fingers"/>
    <property type="match status" value="1"/>
</dbReference>
<sequence length="843" mass="94090">MATSQNTSGLYVCGLCKVEYARADYLIRHVRSHTRQRPFVCSVCAKGYGRQDLLKRHMAIHTANHGNQAGGSASGSQHGRDGHRVHQACRLCAEKKLKCADEKPCKRCREKNIVCEFDDAGQGLVQEAQDVSMDTSTSNPLVPFSGTMAEPQDGRIRLSFEENSSSHEPEEFPRPFPSDLPPTLTQPIHDFSVYRQEPIARDILGDTLNFSPMGTDYGHYDNDPFLGDLDFSFLNDLDVSRLPSPVPVAVFAEPTLQQSTMSFGAEAYKHSSSLTDWNPSVEDNYDQEQQDLILAQNNVEPSPYYVGSPRGRAVPKKELFPTARDRILAMTLRLSSSTASNRIVASFPSLEILRDLIHHALIHMRERQIGNFIHVPSFDMNKQRPELLGALIAYGSVTSPSAAVRKFGYAFQETIRVAINHLVQEDYTTLRELGVAQAFYIQSYLGYYSGVNRKIEMAEANSMLGTTMLRRGKRLRIDQYRDAETFTSLPDVSADQGWLVWVEQESFKRLVYFAMTLDFHVGAARNLNALFSCNEIGTPFPSSLGLWNAAKAVEWFDAMKQESALRIQQPLPLCRVMREPHLLVACKGLIDHKLAAIAYLAGCLSLVTEYWHTNGLVPVSQAMHDFVSKGRYSELSSMLEQFKAQCLDQADYGPEVQSLQELVFLHLNVPFDEVARYCGSGSEDDAQASAPYVQRWYQSSQSRDAAWHAGQIFRAAKLFPPGALADIYVIALYHAGVVLWVWGLLCKVQPVTAGSSVPRAVIDGEETPEVSRFLKTGRSKPCLTDKAGVVFSLDDSAMVPELAKDIIATNWGQEPLPWTTDETFRFMTEFANVTRQRFGAGSA</sequence>
<dbReference type="EMBL" id="KN846954">
    <property type="protein sequence ID" value="KIV78467.1"/>
    <property type="molecule type" value="Genomic_DNA"/>
</dbReference>
<dbReference type="SMART" id="SM00066">
    <property type="entry name" value="GAL4"/>
    <property type="match status" value="1"/>
</dbReference>
<gene>
    <name evidence="11" type="ORF">PV11_10182</name>
</gene>
<evidence type="ECO:0000256" key="3">
    <source>
        <dbReference type="ARBA" id="ARBA00022833"/>
    </source>
</evidence>
<keyword evidence="3" id="KW-0862">Zinc</keyword>
<proteinExistence type="predicted"/>
<dbReference type="InterPro" id="IPR007219">
    <property type="entry name" value="XnlR_reg_dom"/>
</dbReference>
<evidence type="ECO:0000259" key="10">
    <source>
        <dbReference type="PROSITE" id="PS50157"/>
    </source>
</evidence>
<evidence type="ECO:0000313" key="12">
    <source>
        <dbReference type="Proteomes" id="UP000053599"/>
    </source>
</evidence>
<dbReference type="GO" id="GO:0006351">
    <property type="term" value="P:DNA-templated transcription"/>
    <property type="evidence" value="ECO:0007669"/>
    <property type="project" value="InterPro"/>
</dbReference>
<dbReference type="OrthoDB" id="40579at2759"/>
<dbReference type="Pfam" id="PF04082">
    <property type="entry name" value="Fungal_trans"/>
    <property type="match status" value="1"/>
</dbReference>
<keyword evidence="2 8" id="KW-0863">Zinc-finger</keyword>
<keyword evidence="4" id="KW-0805">Transcription regulation</keyword>
<dbReference type="GO" id="GO:0008270">
    <property type="term" value="F:zinc ion binding"/>
    <property type="evidence" value="ECO:0007669"/>
    <property type="project" value="UniProtKB-KW"/>
</dbReference>
<evidence type="ECO:0000256" key="6">
    <source>
        <dbReference type="ARBA" id="ARBA00023163"/>
    </source>
</evidence>
<dbReference type="HOGENOM" id="CLU_003487_0_1_1"/>
<dbReference type="Proteomes" id="UP000053599">
    <property type="component" value="Unassembled WGS sequence"/>
</dbReference>
<dbReference type="SUPFAM" id="SSF57701">
    <property type="entry name" value="Zn2/Cys6 DNA-binding domain"/>
    <property type="match status" value="1"/>
</dbReference>
<dbReference type="PROSITE" id="PS50048">
    <property type="entry name" value="ZN2_CY6_FUNGAL_2"/>
    <property type="match status" value="1"/>
</dbReference>
<dbReference type="Pfam" id="PF00172">
    <property type="entry name" value="Zn_clus"/>
    <property type="match status" value="1"/>
</dbReference>
<dbReference type="FunFam" id="3.30.160.60:FF:000446">
    <property type="entry name" value="Zinc finger protein"/>
    <property type="match status" value="1"/>
</dbReference>
<evidence type="ECO:0000313" key="11">
    <source>
        <dbReference type="EMBL" id="KIV78467.1"/>
    </source>
</evidence>
<keyword evidence="7" id="KW-0539">Nucleus</keyword>
<dbReference type="InterPro" id="IPR036864">
    <property type="entry name" value="Zn2-C6_fun-type_DNA-bd_sf"/>
</dbReference>
<evidence type="ECO:0000256" key="7">
    <source>
        <dbReference type="ARBA" id="ARBA00023242"/>
    </source>
</evidence>
<evidence type="ECO:0000256" key="5">
    <source>
        <dbReference type="ARBA" id="ARBA00023125"/>
    </source>
</evidence>
<dbReference type="Pfam" id="PF00096">
    <property type="entry name" value="zf-C2H2"/>
    <property type="match status" value="2"/>
</dbReference>
<dbReference type="PANTHER" id="PTHR47660:SF2">
    <property type="entry name" value="TRANSCRIPTION FACTOR WITH C2H2 AND ZN(2)-CYS(6) DNA BINDING DOMAIN (EUROFUNG)"/>
    <property type="match status" value="1"/>
</dbReference>
<dbReference type="SMART" id="SM00355">
    <property type="entry name" value="ZnF_C2H2"/>
    <property type="match status" value="2"/>
</dbReference>
<dbReference type="GO" id="GO:0003677">
    <property type="term" value="F:DNA binding"/>
    <property type="evidence" value="ECO:0007669"/>
    <property type="project" value="UniProtKB-KW"/>
</dbReference>
<evidence type="ECO:0000256" key="1">
    <source>
        <dbReference type="ARBA" id="ARBA00022723"/>
    </source>
</evidence>
<keyword evidence="5" id="KW-0238">DNA-binding</keyword>
<dbReference type="GO" id="GO:0000981">
    <property type="term" value="F:DNA-binding transcription factor activity, RNA polymerase II-specific"/>
    <property type="evidence" value="ECO:0007669"/>
    <property type="project" value="InterPro"/>
</dbReference>
<reference evidence="11 12" key="1">
    <citation type="submission" date="2015-01" db="EMBL/GenBank/DDBJ databases">
        <title>The Genome Sequence of Exophiala sideris CBS121828.</title>
        <authorList>
            <consortium name="The Broad Institute Genomics Platform"/>
            <person name="Cuomo C."/>
            <person name="de Hoog S."/>
            <person name="Gorbushina A."/>
            <person name="Stielow B."/>
            <person name="Teixiera M."/>
            <person name="Abouelleil A."/>
            <person name="Chapman S.B."/>
            <person name="Priest M."/>
            <person name="Young S.K."/>
            <person name="Wortman J."/>
            <person name="Nusbaum C."/>
            <person name="Birren B."/>
        </authorList>
    </citation>
    <scope>NUCLEOTIDE SEQUENCE [LARGE SCALE GENOMIC DNA]</scope>
    <source>
        <strain evidence="11 12">CBS 121828</strain>
    </source>
</reference>
<dbReference type="STRING" id="1016849.A0A0D1Y6I9"/>
<dbReference type="PROSITE" id="PS00028">
    <property type="entry name" value="ZINC_FINGER_C2H2_1"/>
    <property type="match status" value="2"/>
</dbReference>
<keyword evidence="6" id="KW-0804">Transcription</keyword>
<dbReference type="InterPro" id="IPR001138">
    <property type="entry name" value="Zn2Cys6_DnaBD"/>
</dbReference>
<dbReference type="PANTHER" id="PTHR47660">
    <property type="entry name" value="TRANSCRIPTION FACTOR WITH C2H2 AND ZN(2)-CYS(6) DNA BINDING DOMAIN (EUROFUNG)-RELATED-RELATED"/>
    <property type="match status" value="1"/>
</dbReference>
<dbReference type="InterPro" id="IPR013087">
    <property type="entry name" value="Znf_C2H2_type"/>
</dbReference>
<dbReference type="PROSITE" id="PS50157">
    <property type="entry name" value="ZINC_FINGER_C2H2_2"/>
    <property type="match status" value="2"/>
</dbReference>
<dbReference type="Gene3D" id="3.30.160.60">
    <property type="entry name" value="Classic Zinc Finger"/>
    <property type="match status" value="1"/>
</dbReference>
<dbReference type="Gene3D" id="4.10.240.10">
    <property type="entry name" value="Zn(2)-C6 fungal-type DNA-binding domain"/>
    <property type="match status" value="1"/>
</dbReference>
<feature type="domain" description="C2H2-type" evidence="10">
    <location>
        <begin position="39"/>
        <end position="66"/>
    </location>
</feature>
<feature type="domain" description="C2H2-type" evidence="10">
    <location>
        <begin position="11"/>
        <end position="38"/>
    </location>
</feature>
<feature type="domain" description="Zn(2)-C6 fungal-type" evidence="9">
    <location>
        <begin position="88"/>
        <end position="117"/>
    </location>
</feature>
<dbReference type="AlphaFoldDB" id="A0A0D1Y6I9"/>
<evidence type="ECO:0000256" key="2">
    <source>
        <dbReference type="ARBA" id="ARBA00022771"/>
    </source>
</evidence>